<dbReference type="Pfam" id="PF00970">
    <property type="entry name" value="FAD_binding_6"/>
    <property type="match status" value="1"/>
</dbReference>
<dbReference type="SUPFAM" id="SSF52343">
    <property type="entry name" value="Ferredoxin reductase-like, C-terminal NADP-linked domain"/>
    <property type="match status" value="1"/>
</dbReference>
<dbReference type="InterPro" id="IPR039261">
    <property type="entry name" value="FNR_nucleotide-bd"/>
</dbReference>
<feature type="domain" description="FAD-binding FR-type" evidence="7">
    <location>
        <begin position="263"/>
        <end position="369"/>
    </location>
</feature>
<sequence>MSTAAKVHAKTFEVVPDVARADAKRRQLARDAKGLACLRWAAASVAVLFVLAYVLVYFLLSPIGAVRIYKDTTVRYASYVHVLSGSVWLLLSTLQLFPGFRTSDLRRHRTIGYVALAAAGIAFVAVWTMMLIAKTSLEGGLGILVAAVIFSPIWVYTLYAGVSAITRGQVELHRYYMTRAYILAAAIMAMRPGVGLLHSLSLMQDVPLLDQVPIILDSIFAEHIQDDTRLRLGVVSLVVLASGYMLTEAYAKTPAAFASMLHTAFEPCTLVARQLVAPDMALLVLESPAGSVLDRVTPGHHCALRMAGVTRSYTPVPLALVASEMHARHRMGVLVKRVPSGALSPLLHDVALGTSINVLTPIPGAFELQPQLHSELVLVAGGSGLSTMLSLLPDAVGDVRYERIYLHVYTTSGTPFQHELKAIASAQLHVFYHKGRPRADDFHAVRPDASKIAVCGPVGFMHTVITIFPNVPRLHLHAFGLDDM</sequence>
<evidence type="ECO:0000313" key="8">
    <source>
        <dbReference type="EMBL" id="EQC31292.1"/>
    </source>
</evidence>
<dbReference type="GO" id="GO:0016491">
    <property type="term" value="F:oxidoreductase activity"/>
    <property type="evidence" value="ECO:0007669"/>
    <property type="project" value="InterPro"/>
</dbReference>
<keyword evidence="4" id="KW-0408">Iron</keyword>
<name>T0RMU1_SAPDV</name>
<evidence type="ECO:0000259" key="7">
    <source>
        <dbReference type="PROSITE" id="PS51384"/>
    </source>
</evidence>
<dbReference type="GO" id="GO:0051537">
    <property type="term" value="F:2 iron, 2 sulfur cluster binding"/>
    <property type="evidence" value="ECO:0007669"/>
    <property type="project" value="UniProtKB-KW"/>
</dbReference>
<dbReference type="PROSITE" id="PS51384">
    <property type="entry name" value="FAD_FR"/>
    <property type="match status" value="1"/>
</dbReference>
<evidence type="ECO:0000256" key="3">
    <source>
        <dbReference type="ARBA" id="ARBA00022723"/>
    </source>
</evidence>
<dbReference type="InterPro" id="IPR050415">
    <property type="entry name" value="MRET"/>
</dbReference>
<feature type="transmembrane region" description="Helical" evidence="6">
    <location>
        <begin position="34"/>
        <end position="59"/>
    </location>
</feature>
<dbReference type="VEuPathDB" id="FungiDB:SDRG_10895"/>
<dbReference type="InterPro" id="IPR008333">
    <property type="entry name" value="Cbr1-like_FAD-bd_dom"/>
</dbReference>
<feature type="transmembrane region" description="Helical" evidence="6">
    <location>
        <begin position="79"/>
        <end position="98"/>
    </location>
</feature>
<dbReference type="GO" id="GO:0046872">
    <property type="term" value="F:metal ion binding"/>
    <property type="evidence" value="ECO:0007669"/>
    <property type="project" value="UniProtKB-KW"/>
</dbReference>
<dbReference type="PANTHER" id="PTHR47354:SF1">
    <property type="entry name" value="CARNITINE MONOOXYGENASE REDUCTASE SUBUNIT"/>
    <property type="match status" value="1"/>
</dbReference>
<dbReference type="STRING" id="1156394.T0RMU1"/>
<keyword evidence="2" id="KW-0001">2Fe-2S</keyword>
<dbReference type="InterPro" id="IPR017938">
    <property type="entry name" value="Riboflavin_synthase-like_b-brl"/>
</dbReference>
<proteinExistence type="predicted"/>
<evidence type="ECO:0000256" key="1">
    <source>
        <dbReference type="ARBA" id="ARBA00022630"/>
    </source>
</evidence>
<dbReference type="Gene3D" id="2.40.30.10">
    <property type="entry name" value="Translation factors"/>
    <property type="match status" value="1"/>
</dbReference>
<feature type="transmembrane region" description="Helical" evidence="6">
    <location>
        <begin position="110"/>
        <end position="133"/>
    </location>
</feature>
<dbReference type="AlphaFoldDB" id="T0RMU1"/>
<dbReference type="Proteomes" id="UP000030762">
    <property type="component" value="Unassembled WGS sequence"/>
</dbReference>
<dbReference type="InterPro" id="IPR018750">
    <property type="entry name" value="DUF2306_membrane"/>
</dbReference>
<keyword evidence="9" id="KW-1185">Reference proteome</keyword>
<evidence type="ECO:0000256" key="6">
    <source>
        <dbReference type="SAM" id="Phobius"/>
    </source>
</evidence>
<evidence type="ECO:0000313" key="9">
    <source>
        <dbReference type="Proteomes" id="UP000030762"/>
    </source>
</evidence>
<feature type="transmembrane region" description="Helical" evidence="6">
    <location>
        <begin position="139"/>
        <end position="159"/>
    </location>
</feature>
<evidence type="ECO:0000256" key="5">
    <source>
        <dbReference type="ARBA" id="ARBA00023014"/>
    </source>
</evidence>
<dbReference type="EMBL" id="JH767169">
    <property type="protein sequence ID" value="EQC31292.1"/>
    <property type="molecule type" value="Genomic_DNA"/>
</dbReference>
<dbReference type="SUPFAM" id="SSF63380">
    <property type="entry name" value="Riboflavin synthase domain-like"/>
    <property type="match status" value="1"/>
</dbReference>
<gene>
    <name evidence="8" type="ORF">SDRG_10895</name>
</gene>
<dbReference type="InterPro" id="IPR017927">
    <property type="entry name" value="FAD-bd_FR_type"/>
</dbReference>
<dbReference type="OMA" id="IMAMRPG"/>
<dbReference type="Pfam" id="PF10067">
    <property type="entry name" value="DUF2306"/>
    <property type="match status" value="1"/>
</dbReference>
<evidence type="ECO:0000256" key="2">
    <source>
        <dbReference type="ARBA" id="ARBA00022714"/>
    </source>
</evidence>
<dbReference type="Gene3D" id="3.40.50.80">
    <property type="entry name" value="Nucleotide-binding domain of ferredoxin-NADP reductase (FNR) module"/>
    <property type="match status" value="1"/>
</dbReference>
<feature type="transmembrane region" description="Helical" evidence="6">
    <location>
        <begin position="180"/>
        <end position="200"/>
    </location>
</feature>
<keyword evidence="6" id="KW-1133">Transmembrane helix</keyword>
<dbReference type="GeneID" id="19951622"/>
<keyword evidence="6" id="KW-0812">Transmembrane</keyword>
<dbReference type="RefSeq" id="XP_008615133.1">
    <property type="nucleotide sequence ID" value="XM_008616911.1"/>
</dbReference>
<keyword evidence="5" id="KW-0411">Iron-sulfur</keyword>
<protein>
    <recommendedName>
        <fullName evidence="7">FAD-binding FR-type domain-containing protein</fullName>
    </recommendedName>
</protein>
<evidence type="ECO:0000256" key="4">
    <source>
        <dbReference type="ARBA" id="ARBA00023004"/>
    </source>
</evidence>
<dbReference type="PANTHER" id="PTHR47354">
    <property type="entry name" value="NADH OXIDOREDUCTASE HCR"/>
    <property type="match status" value="1"/>
</dbReference>
<dbReference type="OrthoDB" id="432685at2759"/>
<accession>T0RMU1</accession>
<keyword evidence="6" id="KW-0472">Membrane</keyword>
<keyword evidence="3" id="KW-0479">Metal-binding</keyword>
<reference evidence="8 9" key="1">
    <citation type="submission" date="2012-04" db="EMBL/GenBank/DDBJ databases">
        <title>The Genome Sequence of Saprolegnia declina VS20.</title>
        <authorList>
            <consortium name="The Broad Institute Genome Sequencing Platform"/>
            <person name="Russ C."/>
            <person name="Nusbaum C."/>
            <person name="Tyler B."/>
            <person name="van West P."/>
            <person name="Dieguez-Uribeondo J."/>
            <person name="de Bruijn I."/>
            <person name="Tripathy S."/>
            <person name="Jiang R."/>
            <person name="Young S.K."/>
            <person name="Zeng Q."/>
            <person name="Gargeya S."/>
            <person name="Fitzgerald M."/>
            <person name="Haas B."/>
            <person name="Abouelleil A."/>
            <person name="Alvarado L."/>
            <person name="Arachchi H.M."/>
            <person name="Berlin A."/>
            <person name="Chapman S.B."/>
            <person name="Goldberg J."/>
            <person name="Griggs A."/>
            <person name="Gujja S."/>
            <person name="Hansen M."/>
            <person name="Howarth C."/>
            <person name="Imamovic A."/>
            <person name="Larimer J."/>
            <person name="McCowen C."/>
            <person name="Montmayeur A."/>
            <person name="Murphy C."/>
            <person name="Neiman D."/>
            <person name="Pearson M."/>
            <person name="Priest M."/>
            <person name="Roberts A."/>
            <person name="Saif S."/>
            <person name="Shea T."/>
            <person name="Sisk P."/>
            <person name="Sykes S."/>
            <person name="Wortman J."/>
            <person name="Nusbaum C."/>
            <person name="Birren B."/>
        </authorList>
    </citation>
    <scope>NUCLEOTIDE SEQUENCE [LARGE SCALE GENOMIC DNA]</scope>
    <source>
        <strain evidence="8 9">VS20</strain>
    </source>
</reference>
<keyword evidence="1" id="KW-0285">Flavoprotein</keyword>
<dbReference type="InParanoid" id="T0RMU1"/>
<organism evidence="8 9">
    <name type="scientific">Saprolegnia diclina (strain VS20)</name>
    <dbReference type="NCBI Taxonomy" id="1156394"/>
    <lineage>
        <taxon>Eukaryota</taxon>
        <taxon>Sar</taxon>
        <taxon>Stramenopiles</taxon>
        <taxon>Oomycota</taxon>
        <taxon>Saprolegniomycetes</taxon>
        <taxon>Saprolegniales</taxon>
        <taxon>Saprolegniaceae</taxon>
        <taxon>Saprolegnia</taxon>
    </lineage>
</organism>